<keyword evidence="3" id="KW-1185">Reference proteome</keyword>
<name>A0ABU4DUD1_9DEIO</name>
<dbReference type="EMBL" id="JAPMIV010000044">
    <property type="protein sequence ID" value="MDV6376041.1"/>
    <property type="molecule type" value="Genomic_DNA"/>
</dbReference>
<gene>
    <name evidence="2" type="ORF">ORD21_15690</name>
</gene>
<proteinExistence type="predicted"/>
<dbReference type="SUPFAM" id="SSF50974">
    <property type="entry name" value="Nitrous oxide reductase, N-terminal domain"/>
    <property type="match status" value="1"/>
</dbReference>
<accession>A0ABU4DUD1</accession>
<protein>
    <submittedName>
        <fullName evidence="2">Uncharacterized protein</fullName>
    </submittedName>
</protein>
<dbReference type="RefSeq" id="WP_317641392.1">
    <property type="nucleotide sequence ID" value="NZ_JAPMIV010000044.1"/>
</dbReference>
<feature type="signal peptide" evidence="1">
    <location>
        <begin position="1"/>
        <end position="23"/>
    </location>
</feature>
<feature type="chain" id="PRO_5045529286" evidence="1">
    <location>
        <begin position="24"/>
        <end position="107"/>
    </location>
</feature>
<dbReference type="InterPro" id="IPR011045">
    <property type="entry name" value="N2O_reductase_N"/>
</dbReference>
<dbReference type="Gene3D" id="2.130.10.10">
    <property type="entry name" value="YVTN repeat-like/Quinoprotein amine dehydrogenase"/>
    <property type="match status" value="1"/>
</dbReference>
<keyword evidence="1" id="KW-0732">Signal</keyword>
<dbReference type="Proteomes" id="UP001276150">
    <property type="component" value="Unassembled WGS sequence"/>
</dbReference>
<evidence type="ECO:0000256" key="1">
    <source>
        <dbReference type="SAM" id="SignalP"/>
    </source>
</evidence>
<reference evidence="2 3" key="1">
    <citation type="submission" date="2022-11" db="EMBL/GenBank/DDBJ databases">
        <title>Deinococcus ZS9-10, Low Temperature and Draught-tolerating, UV-resistant Bacteria from Continental Antarctica.</title>
        <authorList>
            <person name="Cheng L."/>
        </authorList>
    </citation>
    <scope>NUCLEOTIDE SEQUENCE [LARGE SCALE GENOMIC DNA]</scope>
    <source>
        <strain evidence="2 3">ZS9-10</strain>
    </source>
</reference>
<evidence type="ECO:0000313" key="3">
    <source>
        <dbReference type="Proteomes" id="UP001276150"/>
    </source>
</evidence>
<sequence>MIHLRTLLTLTAALGLSAHAVTAERLIVSDARTNELSVIDAASGQRTARFSTPGPLSGLYTGPSGTLGYAIHRDSDRVTVLDGGLSGTPTTAITVIWWSKRPISWPP</sequence>
<organism evidence="2 3">
    <name type="scientific">Deinococcus arenicola</name>
    <dbReference type="NCBI Taxonomy" id="2994950"/>
    <lineage>
        <taxon>Bacteria</taxon>
        <taxon>Thermotogati</taxon>
        <taxon>Deinococcota</taxon>
        <taxon>Deinococci</taxon>
        <taxon>Deinococcales</taxon>
        <taxon>Deinococcaceae</taxon>
        <taxon>Deinococcus</taxon>
    </lineage>
</organism>
<evidence type="ECO:0000313" key="2">
    <source>
        <dbReference type="EMBL" id="MDV6376041.1"/>
    </source>
</evidence>
<comment type="caution">
    <text evidence="2">The sequence shown here is derived from an EMBL/GenBank/DDBJ whole genome shotgun (WGS) entry which is preliminary data.</text>
</comment>
<dbReference type="InterPro" id="IPR015943">
    <property type="entry name" value="WD40/YVTN_repeat-like_dom_sf"/>
</dbReference>